<gene>
    <name evidence="2" type="ORF">LCGC14_1425600</name>
</gene>
<dbReference type="SUPFAM" id="SSF52540">
    <property type="entry name" value="P-loop containing nucleoside triphosphate hydrolases"/>
    <property type="match status" value="1"/>
</dbReference>
<dbReference type="Gene3D" id="3.40.50.300">
    <property type="entry name" value="P-loop containing nucleotide triphosphate hydrolases"/>
    <property type="match status" value="1"/>
</dbReference>
<name>A0A0F9KB66_9ZZZZ</name>
<dbReference type="PANTHER" id="PTHR22942">
    <property type="entry name" value="RECA/RAD51/RADA DNA STRAND-PAIRING FAMILY MEMBER"/>
    <property type="match status" value="1"/>
</dbReference>
<accession>A0A0F9KB66</accession>
<evidence type="ECO:0000313" key="2">
    <source>
        <dbReference type="EMBL" id="KKM71931.1"/>
    </source>
</evidence>
<dbReference type="InterPro" id="IPR027417">
    <property type="entry name" value="P-loop_NTPase"/>
</dbReference>
<comment type="caution">
    <text evidence="2">The sequence shown here is derived from an EMBL/GenBank/DDBJ whole genome shotgun (WGS) entry which is preliminary data.</text>
</comment>
<feature type="domain" description="Rad51-like C-terminal" evidence="1">
    <location>
        <begin position="12"/>
        <end position="175"/>
    </location>
</feature>
<dbReference type="AlphaFoldDB" id="A0A0F9KB66"/>
<protein>
    <recommendedName>
        <fullName evidence="1">Rad51-like C-terminal domain-containing protein</fullName>
    </recommendedName>
</protein>
<dbReference type="Pfam" id="PF08423">
    <property type="entry name" value="Rad51"/>
    <property type="match status" value="1"/>
</dbReference>
<sequence length="229" mass="27180">MKYPISALNAFFKRNTQSKGITSVWGDFGVGKTTFVLQTVINSVYLRNKILFIYTKPNFPIEKINKIFGVYDDIHENITFIQPRNYEDLHKIVYNLEFLILSRINNQNTQYSLIVIDSITDLYRLELNNRKKEKNYELNYILNQILANLFLIHSKYNIEILIVNEKVFKQEENQIIEIQSGGKVIEYWVSTDIKIERTDILKQRKFTVSNRLDIFNKEFFSELTETGFH</sequence>
<dbReference type="InterPro" id="IPR013632">
    <property type="entry name" value="Rad51_C"/>
</dbReference>
<organism evidence="2">
    <name type="scientific">marine sediment metagenome</name>
    <dbReference type="NCBI Taxonomy" id="412755"/>
    <lineage>
        <taxon>unclassified sequences</taxon>
        <taxon>metagenomes</taxon>
        <taxon>ecological metagenomes</taxon>
    </lineage>
</organism>
<dbReference type="PANTHER" id="PTHR22942:SF47">
    <property type="entry name" value="DNA REPAIR AND RECOMBINATION PROTEIN RADB"/>
    <property type="match status" value="1"/>
</dbReference>
<dbReference type="EMBL" id="LAZR01009553">
    <property type="protein sequence ID" value="KKM71931.1"/>
    <property type="molecule type" value="Genomic_DNA"/>
</dbReference>
<proteinExistence type="predicted"/>
<evidence type="ECO:0000259" key="1">
    <source>
        <dbReference type="Pfam" id="PF08423"/>
    </source>
</evidence>
<reference evidence="2" key="1">
    <citation type="journal article" date="2015" name="Nature">
        <title>Complex archaea that bridge the gap between prokaryotes and eukaryotes.</title>
        <authorList>
            <person name="Spang A."/>
            <person name="Saw J.H."/>
            <person name="Jorgensen S.L."/>
            <person name="Zaremba-Niedzwiedzka K."/>
            <person name="Martijn J."/>
            <person name="Lind A.E."/>
            <person name="van Eijk R."/>
            <person name="Schleper C."/>
            <person name="Guy L."/>
            <person name="Ettema T.J."/>
        </authorList>
    </citation>
    <scope>NUCLEOTIDE SEQUENCE</scope>
</reference>